<protein>
    <submittedName>
        <fullName evidence="2">Uncharacterized protein</fullName>
    </submittedName>
</protein>
<evidence type="ECO:0000313" key="2">
    <source>
        <dbReference type="EMBL" id="KNG91551.1"/>
    </source>
</evidence>
<dbReference type="Proteomes" id="UP000037505">
    <property type="component" value="Unassembled WGS sequence"/>
</dbReference>
<dbReference type="AlphaFoldDB" id="A0A0L1JIH5"/>
<proteinExistence type="predicted"/>
<reference evidence="2 3" key="1">
    <citation type="submission" date="2014-06" db="EMBL/GenBank/DDBJ databases">
        <title>The Genome of the Aflatoxigenic Filamentous Fungus Aspergillus nomius.</title>
        <authorList>
            <person name="Moore M.G."/>
            <person name="Shannon B.M."/>
            <person name="Brian M.M."/>
        </authorList>
    </citation>
    <scope>NUCLEOTIDE SEQUENCE [LARGE SCALE GENOMIC DNA]</scope>
    <source>
        <strain evidence="2 3">NRRL 13137</strain>
    </source>
</reference>
<evidence type="ECO:0000313" key="3">
    <source>
        <dbReference type="Proteomes" id="UP000037505"/>
    </source>
</evidence>
<feature type="region of interest" description="Disordered" evidence="1">
    <location>
        <begin position="435"/>
        <end position="458"/>
    </location>
</feature>
<dbReference type="EMBL" id="JNOM01000002">
    <property type="protein sequence ID" value="KNG91551.1"/>
    <property type="molecule type" value="Genomic_DNA"/>
</dbReference>
<name>A0A0L1JIH5_ASPN3</name>
<sequence>MSVGSIQKVADVFNPAGFANFAWGATAYQDYVPGDVEHFKACKVIEWIVSDLPEAIKALQGSDFKECPNKSLHQQMSKGCLVEHFKHSACIPDYHFHADGGISLNLYTVSVLPQAWSISHHSQSVTVHLYSTHMAGRESSLQGVRMFKLHHFIETRLIALARTICSREPEELRVAQREDLDYYTRQIIKSYRWEDLKSGLDRKYLHIGIGIVEIAVSDHKIKDACKQIYKLYESSLHPCDNGNSCYLQPLPAYHFHIKEDKPGSVETSISLHGMPTVFTDLPTQIPNDPKPENSNYVLVTDDCLPNSSGSDARGSSENHNDTLRVGRTQSTAKVLTLARHTESLILRLCLNIDTDSASVFFKAIEDIVNYYGENADNTATWDQLLRDLGHKNAYYEEYMRKQKSDWKQERSIQEQDTHQNFIRWTQRKKYVQMKLCKKPNQKKPPSNKSSVSLNEGNE</sequence>
<gene>
    <name evidence="2" type="ORF">ANOM_000070</name>
</gene>
<keyword evidence="3" id="KW-1185">Reference proteome</keyword>
<dbReference type="GeneID" id="26801874"/>
<dbReference type="OrthoDB" id="4506891at2759"/>
<accession>A0A0L1JIH5</accession>
<evidence type="ECO:0000256" key="1">
    <source>
        <dbReference type="SAM" id="MobiDB-lite"/>
    </source>
</evidence>
<dbReference type="RefSeq" id="XP_015412474.1">
    <property type="nucleotide sequence ID" value="XM_015545328.1"/>
</dbReference>
<comment type="caution">
    <text evidence="2">The sequence shown here is derived from an EMBL/GenBank/DDBJ whole genome shotgun (WGS) entry which is preliminary data.</text>
</comment>
<organism evidence="2 3">
    <name type="scientific">Aspergillus nomiae NRRL (strain ATCC 15546 / NRRL 13137 / CBS 260.88 / M93)</name>
    <dbReference type="NCBI Taxonomy" id="1509407"/>
    <lineage>
        <taxon>Eukaryota</taxon>
        <taxon>Fungi</taxon>
        <taxon>Dikarya</taxon>
        <taxon>Ascomycota</taxon>
        <taxon>Pezizomycotina</taxon>
        <taxon>Eurotiomycetes</taxon>
        <taxon>Eurotiomycetidae</taxon>
        <taxon>Eurotiales</taxon>
        <taxon>Aspergillaceae</taxon>
        <taxon>Aspergillus</taxon>
        <taxon>Aspergillus subgen. Circumdati</taxon>
    </lineage>
</organism>